<dbReference type="AlphaFoldDB" id="A0A6P6S2D5"/>
<keyword evidence="3" id="KW-1185">Reference proteome</keyword>
<name>A0A6P6S2D5_9EIME</name>
<dbReference type="GeneID" id="34618842"/>
<proteinExistence type="predicted"/>
<protein>
    <submittedName>
        <fullName evidence="4">Uncharacterized protein LOC34618842</fullName>
    </submittedName>
</protein>
<evidence type="ECO:0000313" key="3">
    <source>
        <dbReference type="Proteomes" id="UP000515125"/>
    </source>
</evidence>
<feature type="transmembrane region" description="Helical" evidence="1">
    <location>
        <begin position="383"/>
        <end position="408"/>
    </location>
</feature>
<dbReference type="RefSeq" id="XP_026193445.1">
    <property type="nucleotide sequence ID" value="XM_026337660.1"/>
</dbReference>
<organism evidence="3 4">
    <name type="scientific">Cyclospora cayetanensis</name>
    <dbReference type="NCBI Taxonomy" id="88456"/>
    <lineage>
        <taxon>Eukaryota</taxon>
        <taxon>Sar</taxon>
        <taxon>Alveolata</taxon>
        <taxon>Apicomplexa</taxon>
        <taxon>Conoidasida</taxon>
        <taxon>Coccidia</taxon>
        <taxon>Eucoccidiorida</taxon>
        <taxon>Eimeriorina</taxon>
        <taxon>Eimeriidae</taxon>
        <taxon>Cyclospora</taxon>
    </lineage>
</organism>
<keyword evidence="1" id="KW-1133">Transmembrane helix</keyword>
<evidence type="ECO:0000313" key="4">
    <source>
        <dbReference type="RefSeq" id="XP_026193445.1"/>
    </source>
</evidence>
<dbReference type="Pfam" id="PF07707">
    <property type="entry name" value="BACK"/>
    <property type="match status" value="1"/>
</dbReference>
<keyword evidence="1" id="KW-0472">Membrane</keyword>
<feature type="domain" description="BACK" evidence="2">
    <location>
        <begin position="113"/>
        <end position="217"/>
    </location>
</feature>
<sequence>MILLKGPYIEPVPSTYDTVTSISTQSYFYTAMCTSLLPVWSHPALTTLLETILILSVRDCCGYSYKASITHGNPMLLVSVYLEASRFKIDKICKEVLEPLSAPMNMEALTHLASSSEAAGCEQILKECARVLCDCAFALFSGMKHMQLGPQAMALILEHDNLQLDEMQVYLSAAAWLHQYIENFGELSDPSIIIEDAQSIYKAIRFCSMSPQRLQDVREPELDSIILNACLRKFSGNEWKPRVFPWTENCEYEVQWRGSLYPTAITRANNQRAGRQWAWTIGSPRLVSEVLYATEIVRTEKGAIHVGVATDDHGNKGKLACYFDHEAKAFVTASIGTDPLTSMKASFVLPHKVPVVSQPGDYATQVFWCIFSRKPNGRAPRSFLTVHGCSIFLTWLFCGFARFLFAVLSVPNS</sequence>
<accession>A0A6P6S2D5</accession>
<gene>
    <name evidence="4" type="primary">LOC34618842</name>
</gene>
<evidence type="ECO:0000259" key="2">
    <source>
        <dbReference type="Pfam" id="PF07707"/>
    </source>
</evidence>
<dbReference type="OrthoDB" id="360388at2759"/>
<dbReference type="Proteomes" id="UP000515125">
    <property type="component" value="Unplaced"/>
</dbReference>
<reference evidence="4" key="1">
    <citation type="submission" date="2025-08" db="UniProtKB">
        <authorList>
            <consortium name="RefSeq"/>
        </authorList>
    </citation>
    <scope>IDENTIFICATION</scope>
</reference>
<evidence type="ECO:0000256" key="1">
    <source>
        <dbReference type="SAM" id="Phobius"/>
    </source>
</evidence>
<dbReference type="InterPro" id="IPR011705">
    <property type="entry name" value="BACK"/>
</dbReference>
<keyword evidence="1" id="KW-0812">Transmembrane</keyword>